<keyword evidence="3" id="KW-1185">Reference proteome</keyword>
<evidence type="ECO:0000313" key="2">
    <source>
        <dbReference type="EMBL" id="ASB40756.1"/>
    </source>
</evidence>
<accession>A0ABM6L5R6</accession>
<evidence type="ECO:0000313" key="3">
    <source>
        <dbReference type="Proteomes" id="UP000196710"/>
    </source>
</evidence>
<reference evidence="3" key="1">
    <citation type="submission" date="2017-05" db="EMBL/GenBank/DDBJ databases">
        <title>Improved OligoMM genomes.</title>
        <authorList>
            <person name="Garzetti D."/>
        </authorList>
    </citation>
    <scope>NUCLEOTIDE SEQUENCE [LARGE SCALE GENOMIC DNA]</scope>
    <source>
        <strain evidence="3">KB18</strain>
    </source>
</reference>
<feature type="region of interest" description="Disordered" evidence="1">
    <location>
        <begin position="1"/>
        <end position="32"/>
    </location>
</feature>
<organism evidence="2 3">
    <name type="scientific">Acutalibacter muris</name>
    <dbReference type="NCBI Taxonomy" id="1796620"/>
    <lineage>
        <taxon>Bacteria</taxon>
        <taxon>Bacillati</taxon>
        <taxon>Bacillota</taxon>
        <taxon>Clostridia</taxon>
        <taxon>Eubacteriales</taxon>
        <taxon>Acutalibacteraceae</taxon>
        <taxon>Acutalibacter</taxon>
    </lineage>
</organism>
<evidence type="ECO:0000256" key="1">
    <source>
        <dbReference type="SAM" id="MobiDB-lite"/>
    </source>
</evidence>
<feature type="compositionally biased region" description="Polar residues" evidence="1">
    <location>
        <begin position="1"/>
        <end position="11"/>
    </location>
</feature>
<gene>
    <name evidence="2" type="ORF">ADH66_08860</name>
</gene>
<proteinExistence type="predicted"/>
<name>A0ABM6L5R6_9FIRM</name>
<sequence length="92" mass="9909">MDINGSPNPNILRQGAAVGSPRKIPAAKSAVKNRPTAIQTLMVRQNPKHFATTERTVSPLPFASAAVTILVTARLMPEVERVTVSMNMENIS</sequence>
<dbReference type="EMBL" id="CP021422">
    <property type="protein sequence ID" value="ASB40756.1"/>
    <property type="molecule type" value="Genomic_DNA"/>
</dbReference>
<dbReference type="Proteomes" id="UP000196710">
    <property type="component" value="Chromosome"/>
</dbReference>
<protein>
    <submittedName>
        <fullName evidence="2">Uncharacterized protein</fullName>
    </submittedName>
</protein>